<name>A0A0R3T839_RODNA</name>
<gene>
    <name evidence="2" type="ORF">HNAJ_LOCUS3226</name>
</gene>
<evidence type="ECO:0000256" key="1">
    <source>
        <dbReference type="SAM" id="Phobius"/>
    </source>
</evidence>
<dbReference type="EMBL" id="UZAE01001817">
    <property type="protein sequence ID" value="VDN99085.1"/>
    <property type="molecule type" value="Genomic_DNA"/>
</dbReference>
<keyword evidence="1" id="KW-1133">Transmembrane helix</keyword>
<dbReference type="Proteomes" id="UP000278807">
    <property type="component" value="Unassembled WGS sequence"/>
</dbReference>
<accession>A0A0R3T839</accession>
<keyword evidence="1" id="KW-0472">Membrane</keyword>
<keyword evidence="3" id="KW-1185">Reference proteome</keyword>
<dbReference type="AlphaFoldDB" id="A0A0R3T839"/>
<feature type="transmembrane region" description="Helical" evidence="1">
    <location>
        <begin position="130"/>
        <end position="153"/>
    </location>
</feature>
<evidence type="ECO:0000313" key="2">
    <source>
        <dbReference type="EMBL" id="VDN99085.1"/>
    </source>
</evidence>
<evidence type="ECO:0000313" key="4">
    <source>
        <dbReference type="WBParaSite" id="HNAJ_0000322701-mRNA-1"/>
    </source>
</evidence>
<organism evidence="4">
    <name type="scientific">Rodentolepis nana</name>
    <name type="common">Dwarf tapeworm</name>
    <name type="synonym">Hymenolepis nana</name>
    <dbReference type="NCBI Taxonomy" id="102285"/>
    <lineage>
        <taxon>Eukaryota</taxon>
        <taxon>Metazoa</taxon>
        <taxon>Spiralia</taxon>
        <taxon>Lophotrochozoa</taxon>
        <taxon>Platyhelminthes</taxon>
        <taxon>Cestoda</taxon>
        <taxon>Eucestoda</taxon>
        <taxon>Cyclophyllidea</taxon>
        <taxon>Hymenolepididae</taxon>
        <taxon>Rodentolepis</taxon>
    </lineage>
</organism>
<reference evidence="2 3" key="2">
    <citation type="submission" date="2018-11" db="EMBL/GenBank/DDBJ databases">
        <authorList>
            <consortium name="Pathogen Informatics"/>
        </authorList>
    </citation>
    <scope>NUCLEOTIDE SEQUENCE [LARGE SCALE GENOMIC DNA]</scope>
</reference>
<protein>
    <submittedName>
        <fullName evidence="4">Leukocyte surface antigen CD53-like</fullName>
    </submittedName>
</protein>
<feature type="transmembrane region" description="Helical" evidence="1">
    <location>
        <begin position="160"/>
        <end position="183"/>
    </location>
</feature>
<evidence type="ECO:0000313" key="3">
    <source>
        <dbReference type="Proteomes" id="UP000278807"/>
    </source>
</evidence>
<sequence>MNICKHSVVACTTSNKQQSGNEIVFAHLLYVNYQVVGRSLGLSNQLRLADRSGTIKDREYGDLNIPHFSTQLSYQKKPIIMTINYLNIRYVLALLAILLFTCLGVGLSVGECGCIFSTHCRANDYIYVQMTGLMATSLCLFMIAAAISIVAVFKCNKWMNVVNFIIILIGAILMLAALCIFFRDYHYWASLMGGIAMTLSFETAAFILMDLFTKEQVVSVTEIQMN</sequence>
<feature type="transmembrane region" description="Helical" evidence="1">
    <location>
        <begin position="189"/>
        <end position="209"/>
    </location>
</feature>
<keyword evidence="1" id="KW-0812">Transmembrane</keyword>
<feature type="transmembrane region" description="Helical" evidence="1">
    <location>
        <begin position="90"/>
        <end position="110"/>
    </location>
</feature>
<dbReference type="WBParaSite" id="HNAJ_0000322701-mRNA-1">
    <property type="protein sequence ID" value="HNAJ_0000322701-mRNA-1"/>
    <property type="gene ID" value="HNAJ_0000322701"/>
</dbReference>
<reference evidence="4" key="1">
    <citation type="submission" date="2017-02" db="UniProtKB">
        <authorList>
            <consortium name="WormBaseParasite"/>
        </authorList>
    </citation>
    <scope>IDENTIFICATION</scope>
</reference>
<proteinExistence type="predicted"/>
<dbReference type="OrthoDB" id="6244121at2759"/>